<keyword evidence="9" id="KW-0472">Membrane</keyword>
<evidence type="ECO:0000256" key="5">
    <source>
        <dbReference type="ARBA" id="ARBA00022692"/>
    </source>
</evidence>
<comment type="similarity">
    <text evidence="2 12">Belongs to the amiloride-sensitive sodium channel (TC 1.A.6) family.</text>
</comment>
<organism evidence="13 14">
    <name type="scientific">Araneus ventricosus</name>
    <name type="common">Orbweaver spider</name>
    <name type="synonym">Epeira ventricosa</name>
    <dbReference type="NCBI Taxonomy" id="182803"/>
    <lineage>
        <taxon>Eukaryota</taxon>
        <taxon>Metazoa</taxon>
        <taxon>Ecdysozoa</taxon>
        <taxon>Arthropoda</taxon>
        <taxon>Chelicerata</taxon>
        <taxon>Arachnida</taxon>
        <taxon>Araneae</taxon>
        <taxon>Araneomorphae</taxon>
        <taxon>Entelegynae</taxon>
        <taxon>Araneoidea</taxon>
        <taxon>Araneidae</taxon>
        <taxon>Araneus</taxon>
    </lineage>
</organism>
<evidence type="ECO:0000256" key="11">
    <source>
        <dbReference type="ARBA" id="ARBA00023303"/>
    </source>
</evidence>
<evidence type="ECO:0000256" key="2">
    <source>
        <dbReference type="ARBA" id="ARBA00007193"/>
    </source>
</evidence>
<accession>A0A4Y2LR45</accession>
<evidence type="ECO:0000256" key="1">
    <source>
        <dbReference type="ARBA" id="ARBA00004141"/>
    </source>
</evidence>
<keyword evidence="8 12" id="KW-0406">Ion transport</keyword>
<keyword evidence="7" id="KW-0915">Sodium</keyword>
<name>A0A4Y2LR45_ARAVE</name>
<evidence type="ECO:0000256" key="10">
    <source>
        <dbReference type="ARBA" id="ARBA00023201"/>
    </source>
</evidence>
<comment type="subcellular location">
    <subcellularLocation>
        <location evidence="1">Membrane</location>
        <topology evidence="1">Multi-pass membrane protein</topology>
    </subcellularLocation>
</comment>
<reference evidence="13 14" key="1">
    <citation type="journal article" date="2019" name="Sci. Rep.">
        <title>Orb-weaving spider Araneus ventricosus genome elucidates the spidroin gene catalogue.</title>
        <authorList>
            <person name="Kono N."/>
            <person name="Nakamura H."/>
            <person name="Ohtoshi R."/>
            <person name="Moran D.A.P."/>
            <person name="Shinohara A."/>
            <person name="Yoshida Y."/>
            <person name="Fujiwara M."/>
            <person name="Mori M."/>
            <person name="Tomita M."/>
            <person name="Arakawa K."/>
        </authorList>
    </citation>
    <scope>NUCLEOTIDE SEQUENCE [LARGE SCALE GENOMIC DNA]</scope>
</reference>
<evidence type="ECO:0000256" key="8">
    <source>
        <dbReference type="ARBA" id="ARBA00023065"/>
    </source>
</evidence>
<dbReference type="Gene3D" id="2.60.470.10">
    <property type="entry name" value="Acid-sensing ion channels like domains"/>
    <property type="match status" value="1"/>
</dbReference>
<dbReference type="Pfam" id="PF00858">
    <property type="entry name" value="ASC"/>
    <property type="match status" value="1"/>
</dbReference>
<dbReference type="PRINTS" id="PR01078">
    <property type="entry name" value="AMINACHANNEL"/>
</dbReference>
<dbReference type="GO" id="GO:0005272">
    <property type="term" value="F:sodium channel activity"/>
    <property type="evidence" value="ECO:0007669"/>
    <property type="project" value="UniProtKB-KW"/>
</dbReference>
<evidence type="ECO:0000256" key="9">
    <source>
        <dbReference type="ARBA" id="ARBA00023136"/>
    </source>
</evidence>
<comment type="caution">
    <text evidence="13">The sequence shown here is derived from an EMBL/GenBank/DDBJ whole genome shotgun (WGS) entry which is preliminary data.</text>
</comment>
<dbReference type="Proteomes" id="UP000499080">
    <property type="component" value="Unassembled WGS sequence"/>
</dbReference>
<dbReference type="OrthoDB" id="6421136at2759"/>
<keyword evidence="4 12" id="KW-0894">Sodium channel</keyword>
<dbReference type="GO" id="GO:0016020">
    <property type="term" value="C:membrane"/>
    <property type="evidence" value="ECO:0007669"/>
    <property type="project" value="UniProtKB-SubCell"/>
</dbReference>
<protein>
    <submittedName>
        <fullName evidence="13">Uncharacterized protein</fullName>
    </submittedName>
</protein>
<keyword evidence="6" id="KW-1133">Transmembrane helix</keyword>
<keyword evidence="11 12" id="KW-0407">Ion channel</keyword>
<keyword evidence="5 12" id="KW-0812">Transmembrane</keyword>
<evidence type="ECO:0000256" key="3">
    <source>
        <dbReference type="ARBA" id="ARBA00022448"/>
    </source>
</evidence>
<dbReference type="InterPro" id="IPR001873">
    <property type="entry name" value="ENaC"/>
</dbReference>
<gene>
    <name evidence="13" type="ORF">AVEN_209132_1</name>
</gene>
<keyword evidence="14" id="KW-1185">Reference proteome</keyword>
<dbReference type="EMBL" id="BGPR01006069">
    <property type="protein sequence ID" value="GBN15827.1"/>
    <property type="molecule type" value="Genomic_DNA"/>
</dbReference>
<evidence type="ECO:0000256" key="7">
    <source>
        <dbReference type="ARBA" id="ARBA00023053"/>
    </source>
</evidence>
<proteinExistence type="inferred from homology"/>
<evidence type="ECO:0000256" key="4">
    <source>
        <dbReference type="ARBA" id="ARBA00022461"/>
    </source>
</evidence>
<dbReference type="AlphaFoldDB" id="A0A4Y2LR45"/>
<sequence length="91" mass="10163">MATFAGPNNGLQMALIIDPDQYLPISPIDGMRIVIHDTPDEPNPEDKGIIITHGFQTHISLKQIVMHRMPAPYKDKCVVYKGEEKPLVKSP</sequence>
<keyword evidence="3 12" id="KW-0813">Transport</keyword>
<evidence type="ECO:0000256" key="6">
    <source>
        <dbReference type="ARBA" id="ARBA00022989"/>
    </source>
</evidence>
<evidence type="ECO:0000256" key="12">
    <source>
        <dbReference type="RuleBase" id="RU000679"/>
    </source>
</evidence>
<evidence type="ECO:0000313" key="13">
    <source>
        <dbReference type="EMBL" id="GBN15827.1"/>
    </source>
</evidence>
<keyword evidence="10 12" id="KW-0739">Sodium transport</keyword>
<evidence type="ECO:0000313" key="14">
    <source>
        <dbReference type="Proteomes" id="UP000499080"/>
    </source>
</evidence>